<reference evidence="3" key="1">
    <citation type="submission" date="2016-01" db="EMBL/GenBank/DDBJ databases">
        <title>Genome sequencing of Roseivirga ehrenbergii KMM 6017.</title>
        <authorList>
            <person name="Selvaratnam C."/>
            <person name="Thevarajoo S."/>
            <person name="Goh K.M."/>
            <person name="Ee R."/>
            <person name="Chan K.-G."/>
            <person name="Chong C.S."/>
        </authorList>
    </citation>
    <scope>NUCLEOTIDE SEQUENCE [LARGE SCALE GENOMIC DNA]</scope>
    <source>
        <strain evidence="3">KMM 6017</strain>
    </source>
</reference>
<dbReference type="RefSeq" id="WP_062587576.1">
    <property type="nucleotide sequence ID" value="NZ_LQZQ01000001.1"/>
</dbReference>
<evidence type="ECO:0000256" key="1">
    <source>
        <dbReference type="SAM" id="Coils"/>
    </source>
</evidence>
<feature type="chain" id="PRO_5007575184" description="BZIP transcription factor" evidence="2">
    <location>
        <begin position="20"/>
        <end position="398"/>
    </location>
</feature>
<gene>
    <name evidence="3" type="ORF">MB14_00505</name>
</gene>
<keyword evidence="4" id="KW-1185">Reference proteome</keyword>
<dbReference type="OrthoDB" id="9793307at2"/>
<feature type="signal peptide" evidence="2">
    <location>
        <begin position="1"/>
        <end position="19"/>
    </location>
</feature>
<dbReference type="EMBL" id="LQZQ01000001">
    <property type="protein sequence ID" value="KYG81909.1"/>
    <property type="molecule type" value="Genomic_DNA"/>
</dbReference>
<organism evidence="3 4">
    <name type="scientific">Roseivirga ehrenbergii (strain DSM 102268 / JCM 13514 / KCTC 12282 / NCIMB 14502 / KMM 6017)</name>
    <dbReference type="NCBI Taxonomy" id="279360"/>
    <lineage>
        <taxon>Bacteria</taxon>
        <taxon>Pseudomonadati</taxon>
        <taxon>Bacteroidota</taxon>
        <taxon>Cytophagia</taxon>
        <taxon>Cytophagales</taxon>
        <taxon>Roseivirgaceae</taxon>
        <taxon>Roseivirga</taxon>
    </lineage>
</organism>
<evidence type="ECO:0000256" key="2">
    <source>
        <dbReference type="SAM" id="SignalP"/>
    </source>
</evidence>
<keyword evidence="2" id="KW-0732">Signal</keyword>
<proteinExistence type="predicted"/>
<sequence>MKKIIFSLLALCVANLALAQGIQVSGSPIYYNGGTVNIGGLNNSSLVVRHLEGKEANTTSPDHLYLNYNNAKDVFVGFGGLSSNLLVSGYLGVGTSSPTYTLSVKGGPPNAQGLNIMDANSRIYFDGRRAMEGHNNLSRLDIGEGFDNIQLMGNIGIGTTAPSEKLEIFDSNTSPGVISLMSERNDNSYVDVGRISAKQNTVEIARIGLPRAGYTNSGFLTFWTKSDNNANLSEKVRIDENGNVGIGTTSPTEKLEVNGTIRSKKVKVEATGWPDFVFEPNYKLRTLNELEAYIKTNQHLPEVPSAKEVEENGLDLGKMDATLLQKVEELTLYIIEQDKSQKTLDIRQEKLDAKNLQLEKENRELKTTLQKVLKRIEKLESADISPVGRTSGTKTNNH</sequence>
<dbReference type="AlphaFoldDB" id="A0A150XT14"/>
<comment type="caution">
    <text evidence="3">The sequence shown here is derived from an EMBL/GenBank/DDBJ whole genome shotgun (WGS) entry which is preliminary data.</text>
</comment>
<dbReference type="STRING" id="279360.MB14_00505"/>
<name>A0A150XT14_ROSEK</name>
<accession>A0A150XT14</accession>
<evidence type="ECO:0000313" key="4">
    <source>
        <dbReference type="Proteomes" id="UP000075583"/>
    </source>
</evidence>
<protein>
    <recommendedName>
        <fullName evidence="5">BZIP transcription factor</fullName>
    </recommendedName>
</protein>
<evidence type="ECO:0008006" key="5">
    <source>
        <dbReference type="Google" id="ProtNLM"/>
    </source>
</evidence>
<dbReference type="Proteomes" id="UP000075583">
    <property type="component" value="Unassembled WGS sequence"/>
</dbReference>
<feature type="coiled-coil region" evidence="1">
    <location>
        <begin position="344"/>
        <end position="382"/>
    </location>
</feature>
<evidence type="ECO:0000313" key="3">
    <source>
        <dbReference type="EMBL" id="KYG81909.1"/>
    </source>
</evidence>
<keyword evidence="1" id="KW-0175">Coiled coil</keyword>